<dbReference type="InterPro" id="IPR010432">
    <property type="entry name" value="RDD"/>
</dbReference>
<evidence type="ECO:0000256" key="1">
    <source>
        <dbReference type="ARBA" id="ARBA00004141"/>
    </source>
</evidence>
<dbReference type="STRING" id="118062.MCBB_0642"/>
<proteinExistence type="predicted"/>
<feature type="transmembrane region" description="Helical" evidence="6">
    <location>
        <begin position="111"/>
        <end position="136"/>
    </location>
</feature>
<reference evidence="8 9" key="1">
    <citation type="submission" date="2016-08" db="EMBL/GenBank/DDBJ databases">
        <authorList>
            <person name="Seilhamer J.J."/>
        </authorList>
    </citation>
    <scope>NUCLEOTIDE SEQUENCE [LARGE SCALE GENOMIC DNA]</scope>
    <source>
        <strain evidence="8">Buetzberg</strain>
    </source>
</reference>
<gene>
    <name evidence="8" type="ORF">MCBB_0642</name>
</gene>
<feature type="transmembrane region" description="Helical" evidence="6">
    <location>
        <begin position="201"/>
        <end position="223"/>
    </location>
</feature>
<dbReference type="KEGG" id="mcub:MCBB_0642"/>
<keyword evidence="3 6" id="KW-1133">Transmembrane helix</keyword>
<evidence type="ECO:0000256" key="5">
    <source>
        <dbReference type="SAM" id="MobiDB-lite"/>
    </source>
</evidence>
<dbReference type="Pfam" id="PF06271">
    <property type="entry name" value="RDD"/>
    <property type="match status" value="1"/>
</dbReference>
<evidence type="ECO:0000313" key="8">
    <source>
        <dbReference type="EMBL" id="SCG85215.1"/>
    </source>
</evidence>
<organism evidence="8 9">
    <name type="scientific">Methanobacterium congolense</name>
    <dbReference type="NCBI Taxonomy" id="118062"/>
    <lineage>
        <taxon>Archaea</taxon>
        <taxon>Methanobacteriati</taxon>
        <taxon>Methanobacteriota</taxon>
        <taxon>Methanomada group</taxon>
        <taxon>Methanobacteria</taxon>
        <taxon>Methanobacteriales</taxon>
        <taxon>Methanobacteriaceae</taxon>
        <taxon>Methanobacterium</taxon>
    </lineage>
</organism>
<feature type="region of interest" description="Disordered" evidence="5">
    <location>
        <begin position="1"/>
        <end position="33"/>
    </location>
</feature>
<keyword evidence="4 6" id="KW-0472">Membrane</keyword>
<feature type="domain" description="RDD" evidence="7">
    <location>
        <begin position="104"/>
        <end position="235"/>
    </location>
</feature>
<evidence type="ECO:0000259" key="7">
    <source>
        <dbReference type="Pfam" id="PF06271"/>
    </source>
</evidence>
<dbReference type="GO" id="GO:0016020">
    <property type="term" value="C:membrane"/>
    <property type="evidence" value="ECO:0007669"/>
    <property type="project" value="UniProtKB-SubCell"/>
</dbReference>
<dbReference type="Proteomes" id="UP000094707">
    <property type="component" value="Chromosome I"/>
</dbReference>
<dbReference type="PANTHER" id="PTHR38480:SF1">
    <property type="entry name" value="SLR0254 PROTEIN"/>
    <property type="match status" value="1"/>
</dbReference>
<protein>
    <submittedName>
        <fullName evidence="8">Putative membrane protein</fullName>
    </submittedName>
</protein>
<dbReference type="OrthoDB" id="288430at2157"/>
<keyword evidence="9" id="KW-1185">Reference proteome</keyword>
<sequence length="242" mass="27313">MAAKETPRSQVDDEVTGSKESSRLNENDDPVVDDSIPIVKDEIIPVKKTYDHETPDNEFETPYERYEHYKNIQTWNNVQCPHCYTPNPRDAVYCQSCGKLIREYASTLSRVLAFIIDFICIFLLSIVVAIILAIVVPNSDTTNSDLFAILWLTASFIITLIYFIAFELEGQTTGKMILKIKVVNESDLKTIPVSKSIIRNLLFIIDLMPYLVPGMIGVIAMVASEKNQRIGDMASKTIVIKD</sequence>
<dbReference type="EMBL" id="LT607756">
    <property type="protein sequence ID" value="SCG85215.1"/>
    <property type="molecule type" value="Genomic_DNA"/>
</dbReference>
<evidence type="ECO:0000256" key="6">
    <source>
        <dbReference type="SAM" id="Phobius"/>
    </source>
</evidence>
<accession>A0A1D3L0Y4</accession>
<evidence type="ECO:0000256" key="3">
    <source>
        <dbReference type="ARBA" id="ARBA00022989"/>
    </source>
</evidence>
<keyword evidence="2 6" id="KW-0812">Transmembrane</keyword>
<dbReference type="RefSeq" id="WP_071906407.1">
    <property type="nucleotide sequence ID" value="NZ_LT607756.1"/>
</dbReference>
<evidence type="ECO:0000313" key="9">
    <source>
        <dbReference type="Proteomes" id="UP000094707"/>
    </source>
</evidence>
<evidence type="ECO:0000256" key="2">
    <source>
        <dbReference type="ARBA" id="ARBA00022692"/>
    </source>
</evidence>
<comment type="subcellular location">
    <subcellularLocation>
        <location evidence="1">Membrane</location>
        <topology evidence="1">Multi-pass membrane protein</topology>
    </subcellularLocation>
</comment>
<name>A0A1D3L0Y4_9EURY</name>
<dbReference type="GeneID" id="30411498"/>
<dbReference type="AlphaFoldDB" id="A0A1D3L0Y4"/>
<evidence type="ECO:0000256" key="4">
    <source>
        <dbReference type="ARBA" id="ARBA00023136"/>
    </source>
</evidence>
<dbReference type="PANTHER" id="PTHR38480">
    <property type="entry name" value="SLR0254 PROTEIN"/>
    <property type="match status" value="1"/>
</dbReference>
<feature type="transmembrane region" description="Helical" evidence="6">
    <location>
        <begin position="148"/>
        <end position="166"/>
    </location>
</feature>
<feature type="compositionally biased region" description="Basic and acidic residues" evidence="5">
    <location>
        <begin position="1"/>
        <end position="26"/>
    </location>
</feature>